<feature type="compositionally biased region" description="Basic residues" evidence="1">
    <location>
        <begin position="209"/>
        <end position="218"/>
    </location>
</feature>
<organism evidence="2 3">
    <name type="scientific">Cronartium quercuum f. sp. fusiforme G11</name>
    <dbReference type="NCBI Taxonomy" id="708437"/>
    <lineage>
        <taxon>Eukaryota</taxon>
        <taxon>Fungi</taxon>
        <taxon>Dikarya</taxon>
        <taxon>Basidiomycota</taxon>
        <taxon>Pucciniomycotina</taxon>
        <taxon>Pucciniomycetes</taxon>
        <taxon>Pucciniales</taxon>
        <taxon>Coleosporiaceae</taxon>
        <taxon>Cronartium</taxon>
    </lineage>
</organism>
<dbReference type="AlphaFoldDB" id="A0A9P6NTL9"/>
<name>A0A9P6NTL9_9BASI</name>
<protein>
    <recommendedName>
        <fullName evidence="4">CCHC-type domain-containing protein</fullName>
    </recommendedName>
</protein>
<dbReference type="Proteomes" id="UP000886653">
    <property type="component" value="Unassembled WGS sequence"/>
</dbReference>
<keyword evidence="3" id="KW-1185">Reference proteome</keyword>
<feature type="compositionally biased region" description="Basic and acidic residues" evidence="1">
    <location>
        <begin position="219"/>
        <end position="229"/>
    </location>
</feature>
<gene>
    <name evidence="2" type="ORF">CROQUDRAFT_682700</name>
</gene>
<evidence type="ECO:0000256" key="1">
    <source>
        <dbReference type="SAM" id="MobiDB-lite"/>
    </source>
</evidence>
<dbReference type="OrthoDB" id="2495075at2759"/>
<sequence>MNADSDVWHLVAYQLLEGPALNEIEAVVGTRDEPETWLDFVSLMSRRFPSTLSKASVMADLQQFGFRGGKRAVDAFGRFRTILNDAKSVKLAHEPAETWISKLPPALRSHVQTEVDRALNAGEELSFEQIVLCSISQDNRRVFNKESLSATSEGCRPSGQTRLRKRKSDDEEEDHRTCYNCGKRGHIFGNLDRPTCPEPATDRTLNYFKRTKGDRRRVSKAEGPESSKE</sequence>
<proteinExistence type="predicted"/>
<evidence type="ECO:0008006" key="4">
    <source>
        <dbReference type="Google" id="ProtNLM"/>
    </source>
</evidence>
<dbReference type="EMBL" id="MU167222">
    <property type="protein sequence ID" value="KAG0150078.1"/>
    <property type="molecule type" value="Genomic_DNA"/>
</dbReference>
<feature type="region of interest" description="Disordered" evidence="1">
    <location>
        <begin position="147"/>
        <end position="175"/>
    </location>
</feature>
<accession>A0A9P6NTL9</accession>
<evidence type="ECO:0000313" key="2">
    <source>
        <dbReference type="EMBL" id="KAG0150078.1"/>
    </source>
</evidence>
<reference evidence="2" key="1">
    <citation type="submission" date="2013-11" db="EMBL/GenBank/DDBJ databases">
        <title>Genome sequence of the fusiform rust pathogen reveals effectors for host alternation and coevolution with pine.</title>
        <authorList>
            <consortium name="DOE Joint Genome Institute"/>
            <person name="Smith K."/>
            <person name="Pendleton A."/>
            <person name="Kubisiak T."/>
            <person name="Anderson C."/>
            <person name="Salamov A."/>
            <person name="Aerts A."/>
            <person name="Riley R."/>
            <person name="Clum A."/>
            <person name="Lindquist E."/>
            <person name="Ence D."/>
            <person name="Campbell M."/>
            <person name="Kronenberg Z."/>
            <person name="Feau N."/>
            <person name="Dhillon B."/>
            <person name="Hamelin R."/>
            <person name="Burleigh J."/>
            <person name="Smith J."/>
            <person name="Yandell M."/>
            <person name="Nelson C."/>
            <person name="Grigoriev I."/>
            <person name="Davis J."/>
        </authorList>
    </citation>
    <scope>NUCLEOTIDE SEQUENCE</scope>
    <source>
        <strain evidence="2">G11</strain>
    </source>
</reference>
<comment type="caution">
    <text evidence="2">The sequence shown here is derived from an EMBL/GenBank/DDBJ whole genome shotgun (WGS) entry which is preliminary data.</text>
</comment>
<feature type="region of interest" description="Disordered" evidence="1">
    <location>
        <begin position="207"/>
        <end position="229"/>
    </location>
</feature>
<evidence type="ECO:0000313" key="3">
    <source>
        <dbReference type="Proteomes" id="UP000886653"/>
    </source>
</evidence>